<evidence type="ECO:0000313" key="2">
    <source>
        <dbReference type="Proteomes" id="UP000177362"/>
    </source>
</evidence>
<protein>
    <submittedName>
        <fullName evidence="1">Uncharacterized protein</fullName>
    </submittedName>
</protein>
<organism evidence="1 2">
    <name type="scientific">Candidatus Sungbacteria bacterium RIFCSPHIGHO2_02_FULL_49_12</name>
    <dbReference type="NCBI Taxonomy" id="1802271"/>
    <lineage>
        <taxon>Bacteria</taxon>
        <taxon>Candidatus Sungiibacteriota</taxon>
    </lineage>
</organism>
<reference evidence="1 2" key="1">
    <citation type="journal article" date="2016" name="Nat. Commun.">
        <title>Thousands of microbial genomes shed light on interconnected biogeochemical processes in an aquifer system.</title>
        <authorList>
            <person name="Anantharaman K."/>
            <person name="Brown C.T."/>
            <person name="Hug L.A."/>
            <person name="Sharon I."/>
            <person name="Castelle C.J."/>
            <person name="Probst A.J."/>
            <person name="Thomas B.C."/>
            <person name="Singh A."/>
            <person name="Wilkins M.J."/>
            <person name="Karaoz U."/>
            <person name="Brodie E.L."/>
            <person name="Williams K.H."/>
            <person name="Hubbard S.S."/>
            <person name="Banfield J.F."/>
        </authorList>
    </citation>
    <scope>NUCLEOTIDE SEQUENCE [LARGE SCALE GENOMIC DNA]</scope>
</reference>
<dbReference type="Proteomes" id="UP000177362">
    <property type="component" value="Unassembled WGS sequence"/>
</dbReference>
<dbReference type="AlphaFoldDB" id="A0A1G2KMF2"/>
<evidence type="ECO:0000313" key="1">
    <source>
        <dbReference type="EMBL" id="OHA00575.1"/>
    </source>
</evidence>
<sequence>MSFGDVVVYKSVEYVFLATTTEIVYLARILQPEESAFLIKRRDKVFMSTPSGANNRSNKLYCFTELSTAAFKNRVAHYGNSDGLDLEDFMDISGTLDTEDKKKLKGDIMSDDNVSQKLKELIQDIIFGA</sequence>
<dbReference type="EMBL" id="MHQJ01000042">
    <property type="protein sequence ID" value="OHA00575.1"/>
    <property type="molecule type" value="Genomic_DNA"/>
</dbReference>
<accession>A0A1G2KMF2</accession>
<gene>
    <name evidence="1" type="ORF">A3C11_02865</name>
</gene>
<proteinExistence type="predicted"/>
<name>A0A1G2KMF2_9BACT</name>
<comment type="caution">
    <text evidence="1">The sequence shown here is derived from an EMBL/GenBank/DDBJ whole genome shotgun (WGS) entry which is preliminary data.</text>
</comment>
<dbReference type="STRING" id="1802271.A3C11_02865"/>